<organism evidence="3 4">
    <name type="scientific">Plantactinospora alkalitolerans</name>
    <dbReference type="NCBI Taxonomy" id="2789879"/>
    <lineage>
        <taxon>Bacteria</taxon>
        <taxon>Bacillati</taxon>
        <taxon>Actinomycetota</taxon>
        <taxon>Actinomycetes</taxon>
        <taxon>Micromonosporales</taxon>
        <taxon>Micromonosporaceae</taxon>
        <taxon>Plantactinospora</taxon>
    </lineage>
</organism>
<comment type="caution">
    <text evidence="3">The sequence shown here is derived from an EMBL/GenBank/DDBJ whole genome shotgun (WGS) entry which is preliminary data.</text>
</comment>
<keyword evidence="4" id="KW-1185">Reference proteome</keyword>
<sequence length="501" mass="54094">MSRCFVGNALTFIRYDKSSRPTGAAGRRTGANHPSRPRTAGSAPLGGRSRSWPRQPRLSSVTRFHSLVPVSTATDRPARSTARPGVRSLLLVTAVRARIRAVLAGAVDYESGLDALTVTPSAEVDPELVATVHESCARLWRGGWQPAELHRVVVRRGSPQQADLVTDAVAAHLRQFSRNTVDERWLAQADTLGARVWWTSDATYLDELATRGRLDRVAVLDLMLSLLAILAALPPIEVLVPPPGTAAAPADRSGAVGPSRIDKRLLDRVRALLAKAESTSFPAEAEAYTAKAQELVTRHSLDVALLVARGGDPAKVVPFARRIGLDQAYDGEKASLLDAVARANRCHTVWSPELAFSTVFGFDADIDAVDLLYTSMLVQAHRAMARTEPPGGKAGRARLKAFRQSFLVAFTVRIGERLASAARAAVEDATGSGNGNGMTDPADLLPVLASRDEQVRETMQRMFPRTVRVRGARVDSREGWESGREAADRASLPIHDSARRG</sequence>
<reference evidence="3 4" key="1">
    <citation type="submission" date="2020-11" db="EMBL/GenBank/DDBJ databases">
        <title>A novel isolate from a Black sea contaminated sediment with potential to produce alkanes: Plantactinospora alkalitolerans sp. nov.</title>
        <authorList>
            <person name="Carro L."/>
            <person name="Veyisoglu A."/>
            <person name="Guven K."/>
            <person name="Schumann P."/>
            <person name="Klenk H.-P."/>
            <person name="Sahin N."/>
        </authorList>
    </citation>
    <scope>NUCLEOTIDE SEQUENCE [LARGE SCALE GENOMIC DNA]</scope>
    <source>
        <strain evidence="3 4">S1510</strain>
    </source>
</reference>
<proteinExistence type="predicted"/>
<feature type="domain" description="DUF2786" evidence="2">
    <location>
        <begin position="264"/>
        <end position="302"/>
    </location>
</feature>
<evidence type="ECO:0000313" key="4">
    <source>
        <dbReference type="Proteomes" id="UP000638560"/>
    </source>
</evidence>
<evidence type="ECO:0000313" key="3">
    <source>
        <dbReference type="EMBL" id="MBF9133233.1"/>
    </source>
</evidence>
<dbReference type="Pfam" id="PF10979">
    <property type="entry name" value="DUF2786"/>
    <property type="match status" value="1"/>
</dbReference>
<protein>
    <submittedName>
        <fullName evidence="3">DUF2786 domain-containing protein</fullName>
    </submittedName>
</protein>
<dbReference type="EMBL" id="JADPUN010000260">
    <property type="protein sequence ID" value="MBF9133233.1"/>
    <property type="molecule type" value="Genomic_DNA"/>
</dbReference>
<gene>
    <name evidence="3" type="ORF">I0C86_30355</name>
</gene>
<feature type="region of interest" description="Disordered" evidence="1">
    <location>
        <begin position="473"/>
        <end position="501"/>
    </location>
</feature>
<feature type="compositionally biased region" description="Basic and acidic residues" evidence="1">
    <location>
        <begin position="473"/>
        <end position="488"/>
    </location>
</feature>
<name>A0ABS0H445_9ACTN</name>
<feature type="region of interest" description="Disordered" evidence="1">
    <location>
        <begin position="19"/>
        <end position="56"/>
    </location>
</feature>
<dbReference type="Proteomes" id="UP000638560">
    <property type="component" value="Unassembled WGS sequence"/>
</dbReference>
<evidence type="ECO:0000259" key="2">
    <source>
        <dbReference type="Pfam" id="PF10979"/>
    </source>
</evidence>
<accession>A0ABS0H445</accession>
<dbReference type="InterPro" id="IPR024498">
    <property type="entry name" value="DUF2786"/>
</dbReference>
<evidence type="ECO:0000256" key="1">
    <source>
        <dbReference type="SAM" id="MobiDB-lite"/>
    </source>
</evidence>